<keyword evidence="7 14" id="KW-0812">Transmembrane</keyword>
<dbReference type="EMBL" id="FMXC01000022">
    <property type="protein sequence ID" value="SDA62330.1"/>
    <property type="molecule type" value="Genomic_DNA"/>
</dbReference>
<keyword evidence="4" id="KW-1003">Cell membrane</keyword>
<dbReference type="RefSeq" id="WP_013853800.1">
    <property type="nucleotide sequence ID" value="NZ_CP123735.1"/>
</dbReference>
<dbReference type="CDD" id="cd00075">
    <property type="entry name" value="HATPase"/>
    <property type="match status" value="1"/>
</dbReference>
<evidence type="ECO:0000313" key="17">
    <source>
        <dbReference type="EMBL" id="WGO86655.1"/>
    </source>
</evidence>
<proteinExistence type="predicted"/>
<dbReference type="InterPro" id="IPR050398">
    <property type="entry name" value="HssS/ArlS-like"/>
</dbReference>
<evidence type="ECO:0000313" key="18">
    <source>
        <dbReference type="Proteomes" id="UP000181860"/>
    </source>
</evidence>
<sequence>MIQKFRWKFIGTSVAALLLVLLITLGGLIGITRIQSQNEVHRVLTALVKNEGHLTPQNAQPAFGDQDNPINRNFLGGKYNPEAVYQYRYFAVTIDASHNVHVVNSTNVYRLKNTTIRAITRKALEEHSQTGNVNIGQNQYAYRVAKDGTGQTIVIFLNETLIFNRFWLLVRVAIVLGICALIVFAVILILVSRKAIKPITDTYHKQQEFITNAGHELKTPLAVISANTEMEEMLGNNSEWNESTKQQVAKLTKLINSLISLARAGETGEITLSKVDFSQIVEETTQDFKSVMKKNNLTYQISIREGIKVIAEKHTLAEILNILLDNARKYCDPGGKVQVKLTKGGALNKSAILRVSNIYKEGKGQDYSHFFDRFYREDESHNSKKGGLGIGLSMARELTEAFRGRISVHHKGDDIVFSVILKIAK</sequence>
<evidence type="ECO:0000313" key="19">
    <source>
        <dbReference type="Proteomes" id="UP001242513"/>
    </source>
</evidence>
<evidence type="ECO:0000259" key="15">
    <source>
        <dbReference type="PROSITE" id="PS50109"/>
    </source>
</evidence>
<dbReference type="Proteomes" id="UP001242513">
    <property type="component" value="Chromosome"/>
</dbReference>
<dbReference type="Pfam" id="PF02518">
    <property type="entry name" value="HATPase_c"/>
    <property type="match status" value="1"/>
</dbReference>
<evidence type="ECO:0000256" key="11">
    <source>
        <dbReference type="ARBA" id="ARBA00022989"/>
    </source>
</evidence>
<evidence type="ECO:0000256" key="8">
    <source>
        <dbReference type="ARBA" id="ARBA00022741"/>
    </source>
</evidence>
<dbReference type="AlphaFoldDB" id="A0AAX3UG22"/>
<feature type="domain" description="Histidine kinase" evidence="15">
    <location>
        <begin position="212"/>
        <end position="425"/>
    </location>
</feature>
<gene>
    <name evidence="17" type="ORF">QEJ78_04215</name>
    <name evidence="16" type="ORF">SAMN02983011_01753</name>
</gene>
<keyword evidence="12" id="KW-0902">Two-component regulatory system</keyword>
<dbReference type="InterPro" id="IPR005467">
    <property type="entry name" value="His_kinase_dom"/>
</dbReference>
<keyword evidence="9 17" id="KW-0418">Kinase</keyword>
<dbReference type="PANTHER" id="PTHR45528:SF1">
    <property type="entry name" value="SENSOR HISTIDINE KINASE CPXA"/>
    <property type="match status" value="1"/>
</dbReference>
<evidence type="ECO:0000313" key="16">
    <source>
        <dbReference type="EMBL" id="SDA62330.1"/>
    </source>
</evidence>
<dbReference type="InterPro" id="IPR036890">
    <property type="entry name" value="HATPase_C_sf"/>
</dbReference>
<keyword evidence="18" id="KW-1185">Reference proteome</keyword>
<dbReference type="InterPro" id="IPR003594">
    <property type="entry name" value="HATPase_dom"/>
</dbReference>
<evidence type="ECO:0000256" key="9">
    <source>
        <dbReference type="ARBA" id="ARBA00022777"/>
    </source>
</evidence>
<accession>A0AAX3UG22</accession>
<keyword evidence="5" id="KW-0597">Phosphoprotein</keyword>
<dbReference type="CDD" id="cd00082">
    <property type="entry name" value="HisKA"/>
    <property type="match status" value="1"/>
</dbReference>
<keyword evidence="6" id="KW-0808">Transferase</keyword>
<dbReference type="EC" id="2.7.13.3" evidence="3"/>
<feature type="transmembrane region" description="Helical" evidence="14">
    <location>
        <begin position="166"/>
        <end position="191"/>
    </location>
</feature>
<dbReference type="Pfam" id="PF00512">
    <property type="entry name" value="HisKA"/>
    <property type="match status" value="1"/>
</dbReference>
<evidence type="ECO:0000256" key="12">
    <source>
        <dbReference type="ARBA" id="ARBA00023012"/>
    </source>
</evidence>
<reference evidence="16 18" key="1">
    <citation type="submission" date="2016-10" db="EMBL/GenBank/DDBJ databases">
        <authorList>
            <person name="Varghese N."/>
            <person name="Submissions S."/>
        </authorList>
    </citation>
    <scope>NUCLEOTIDE SEQUENCE [LARGE SCALE GENOMIC DNA]</scope>
    <source>
        <strain evidence="16 18">ATCC 43761</strain>
    </source>
</reference>
<dbReference type="Proteomes" id="UP000181860">
    <property type="component" value="Unassembled WGS sequence"/>
</dbReference>
<dbReference type="PANTHER" id="PTHR45528">
    <property type="entry name" value="SENSOR HISTIDINE KINASE CPXA"/>
    <property type="match status" value="1"/>
</dbReference>
<evidence type="ECO:0000256" key="2">
    <source>
        <dbReference type="ARBA" id="ARBA00004651"/>
    </source>
</evidence>
<reference evidence="17" key="3">
    <citation type="submission" date="2023-04" db="EMBL/GenBank/DDBJ databases">
        <authorList>
            <person name="Wang Y."/>
        </authorList>
    </citation>
    <scope>NUCLEOTIDE SEQUENCE</scope>
    <source>
        <strain evidence="17">ZW18</strain>
    </source>
</reference>
<dbReference type="SMART" id="SM00387">
    <property type="entry name" value="HATPase_c"/>
    <property type="match status" value="1"/>
</dbReference>
<dbReference type="SMART" id="SM00388">
    <property type="entry name" value="HisKA"/>
    <property type="match status" value="1"/>
</dbReference>
<dbReference type="Gene3D" id="1.10.287.130">
    <property type="match status" value="1"/>
</dbReference>
<evidence type="ECO:0000256" key="13">
    <source>
        <dbReference type="ARBA" id="ARBA00023136"/>
    </source>
</evidence>
<organism evidence="17 19">
    <name type="scientific">Lactobacillus kefiranofaciens</name>
    <dbReference type="NCBI Taxonomy" id="267818"/>
    <lineage>
        <taxon>Bacteria</taxon>
        <taxon>Bacillati</taxon>
        <taxon>Bacillota</taxon>
        <taxon>Bacilli</taxon>
        <taxon>Lactobacillales</taxon>
        <taxon>Lactobacillaceae</taxon>
        <taxon>Lactobacillus</taxon>
    </lineage>
</organism>
<keyword evidence="11 14" id="KW-1133">Transmembrane helix</keyword>
<protein>
    <recommendedName>
        <fullName evidence="3">histidine kinase</fullName>
        <ecNumber evidence="3">2.7.13.3</ecNumber>
    </recommendedName>
</protein>
<dbReference type="GO" id="GO:0005524">
    <property type="term" value="F:ATP binding"/>
    <property type="evidence" value="ECO:0007669"/>
    <property type="project" value="UniProtKB-KW"/>
</dbReference>
<evidence type="ECO:0000256" key="7">
    <source>
        <dbReference type="ARBA" id="ARBA00022692"/>
    </source>
</evidence>
<dbReference type="EMBL" id="CP123735">
    <property type="protein sequence ID" value="WGO86655.1"/>
    <property type="molecule type" value="Genomic_DNA"/>
</dbReference>
<evidence type="ECO:0000256" key="10">
    <source>
        <dbReference type="ARBA" id="ARBA00022840"/>
    </source>
</evidence>
<name>A0AAX3UG22_9LACO</name>
<evidence type="ECO:0000256" key="5">
    <source>
        <dbReference type="ARBA" id="ARBA00022553"/>
    </source>
</evidence>
<dbReference type="InterPro" id="IPR036097">
    <property type="entry name" value="HisK_dim/P_sf"/>
</dbReference>
<keyword evidence="10" id="KW-0067">ATP-binding</keyword>
<dbReference type="PROSITE" id="PS50109">
    <property type="entry name" value="HIS_KIN"/>
    <property type="match status" value="1"/>
</dbReference>
<comment type="catalytic activity">
    <reaction evidence="1">
        <text>ATP + protein L-histidine = ADP + protein N-phospho-L-histidine.</text>
        <dbReference type="EC" id="2.7.13.3"/>
    </reaction>
</comment>
<evidence type="ECO:0000256" key="6">
    <source>
        <dbReference type="ARBA" id="ARBA00022679"/>
    </source>
</evidence>
<evidence type="ECO:0000256" key="3">
    <source>
        <dbReference type="ARBA" id="ARBA00012438"/>
    </source>
</evidence>
<dbReference type="InterPro" id="IPR003661">
    <property type="entry name" value="HisK_dim/P_dom"/>
</dbReference>
<evidence type="ECO:0000256" key="14">
    <source>
        <dbReference type="SAM" id="Phobius"/>
    </source>
</evidence>
<keyword evidence="13 14" id="KW-0472">Membrane</keyword>
<reference evidence="17" key="2">
    <citation type="journal article" date="2022" name="Food Funct.">
        <title>Lactobacillus kefiranofaciens ZW18 from Kefir enhances the anti-tumor effect of anti-programmed cell death 1 (PD-1) immunotherapy by modulating the gut microbiota.</title>
        <authorList>
            <person name="Zhao J."/>
            <person name="Wang Y."/>
            <person name="Wang J."/>
            <person name="Lv M."/>
            <person name="Zhou C."/>
            <person name="Jia L."/>
            <person name="Geng W."/>
        </authorList>
    </citation>
    <scope>NUCLEOTIDE SEQUENCE</scope>
    <source>
        <strain evidence="17">ZW18</strain>
    </source>
</reference>
<evidence type="ECO:0000256" key="4">
    <source>
        <dbReference type="ARBA" id="ARBA00022475"/>
    </source>
</evidence>
<dbReference type="GO" id="GO:0005886">
    <property type="term" value="C:plasma membrane"/>
    <property type="evidence" value="ECO:0007669"/>
    <property type="project" value="UniProtKB-SubCell"/>
</dbReference>
<evidence type="ECO:0000256" key="1">
    <source>
        <dbReference type="ARBA" id="ARBA00000085"/>
    </source>
</evidence>
<comment type="subcellular location">
    <subcellularLocation>
        <location evidence="2">Cell membrane</location>
        <topology evidence="2">Multi-pass membrane protein</topology>
    </subcellularLocation>
</comment>
<dbReference type="Gene3D" id="3.30.565.10">
    <property type="entry name" value="Histidine kinase-like ATPase, C-terminal domain"/>
    <property type="match status" value="1"/>
</dbReference>
<keyword evidence="8" id="KW-0547">Nucleotide-binding</keyword>
<dbReference type="GO" id="GO:0000155">
    <property type="term" value="F:phosphorelay sensor kinase activity"/>
    <property type="evidence" value="ECO:0007669"/>
    <property type="project" value="InterPro"/>
</dbReference>
<dbReference type="SUPFAM" id="SSF55874">
    <property type="entry name" value="ATPase domain of HSP90 chaperone/DNA topoisomerase II/histidine kinase"/>
    <property type="match status" value="1"/>
</dbReference>
<dbReference type="SUPFAM" id="SSF47384">
    <property type="entry name" value="Homodimeric domain of signal transducing histidine kinase"/>
    <property type="match status" value="1"/>
</dbReference>